<dbReference type="Gene3D" id="3.30.565.10">
    <property type="entry name" value="Histidine kinase-like ATPase, C-terminal domain"/>
    <property type="match status" value="1"/>
</dbReference>
<gene>
    <name evidence="4" type="ORF">HDA41_006283</name>
</gene>
<evidence type="ECO:0000256" key="2">
    <source>
        <dbReference type="SAM" id="MobiDB-lite"/>
    </source>
</evidence>
<evidence type="ECO:0000256" key="1">
    <source>
        <dbReference type="ARBA" id="ARBA00022527"/>
    </source>
</evidence>
<dbReference type="InterPro" id="IPR050267">
    <property type="entry name" value="Anti-sigma-factor_SerPK"/>
</dbReference>
<organism evidence="4 5">
    <name type="scientific">Streptomyces caelestis</name>
    <dbReference type="NCBI Taxonomy" id="36816"/>
    <lineage>
        <taxon>Bacteria</taxon>
        <taxon>Bacillati</taxon>
        <taxon>Actinomycetota</taxon>
        <taxon>Actinomycetes</taxon>
        <taxon>Kitasatosporales</taxon>
        <taxon>Streptomycetaceae</taxon>
        <taxon>Streptomyces</taxon>
    </lineage>
</organism>
<accession>A0A7W9H9U1</accession>
<evidence type="ECO:0000313" key="4">
    <source>
        <dbReference type="EMBL" id="MBB5798319.1"/>
    </source>
</evidence>
<dbReference type="InterPro" id="IPR003594">
    <property type="entry name" value="HATPase_dom"/>
</dbReference>
<dbReference type="InterPro" id="IPR036890">
    <property type="entry name" value="HATPase_C_sf"/>
</dbReference>
<dbReference type="Pfam" id="PF13581">
    <property type="entry name" value="HATPase_c_2"/>
    <property type="match status" value="1"/>
</dbReference>
<keyword evidence="1" id="KW-0808">Transferase</keyword>
<evidence type="ECO:0000313" key="5">
    <source>
        <dbReference type="Proteomes" id="UP000590647"/>
    </source>
</evidence>
<dbReference type="Proteomes" id="UP000590647">
    <property type="component" value="Unassembled WGS sequence"/>
</dbReference>
<reference evidence="4 5" key="1">
    <citation type="submission" date="2020-08" db="EMBL/GenBank/DDBJ databases">
        <title>Sequencing the genomes of 1000 actinobacteria strains.</title>
        <authorList>
            <person name="Klenk H.-P."/>
        </authorList>
    </citation>
    <scope>NUCLEOTIDE SEQUENCE [LARGE SCALE GENOMIC DNA]</scope>
    <source>
        <strain evidence="4 5">DSM 40084</strain>
    </source>
</reference>
<proteinExistence type="predicted"/>
<dbReference type="RefSeq" id="WP_376706826.1">
    <property type="nucleotide sequence ID" value="NZ_JACHNE010000001.1"/>
</dbReference>
<keyword evidence="1" id="KW-0723">Serine/threonine-protein kinase</keyword>
<keyword evidence="1" id="KW-0418">Kinase</keyword>
<keyword evidence="5" id="KW-1185">Reference proteome</keyword>
<dbReference type="CDD" id="cd16936">
    <property type="entry name" value="HATPase_RsbW-like"/>
    <property type="match status" value="1"/>
</dbReference>
<comment type="caution">
    <text evidence="4">The sequence shown here is derived from an EMBL/GenBank/DDBJ whole genome shotgun (WGS) entry which is preliminary data.</text>
</comment>
<dbReference type="PANTHER" id="PTHR35526:SF3">
    <property type="entry name" value="ANTI-SIGMA-F FACTOR RSBW"/>
    <property type="match status" value="1"/>
</dbReference>
<feature type="region of interest" description="Disordered" evidence="2">
    <location>
        <begin position="151"/>
        <end position="170"/>
    </location>
</feature>
<dbReference type="PANTHER" id="PTHR35526">
    <property type="entry name" value="ANTI-SIGMA-F FACTOR RSBW-RELATED"/>
    <property type="match status" value="1"/>
</dbReference>
<protein>
    <recommendedName>
        <fullName evidence="3">Histidine kinase/HSP90-like ATPase domain-containing protein</fullName>
    </recommendedName>
</protein>
<evidence type="ECO:0000259" key="3">
    <source>
        <dbReference type="Pfam" id="PF13581"/>
    </source>
</evidence>
<dbReference type="SUPFAM" id="SSF55874">
    <property type="entry name" value="ATPase domain of HSP90 chaperone/DNA topoisomerase II/histidine kinase"/>
    <property type="match status" value="1"/>
</dbReference>
<dbReference type="EMBL" id="JACHNE010000001">
    <property type="protein sequence ID" value="MBB5798319.1"/>
    <property type="molecule type" value="Genomic_DNA"/>
</dbReference>
<name>A0A7W9H9U1_9ACTN</name>
<feature type="domain" description="Histidine kinase/HSP90-like ATPase" evidence="3">
    <location>
        <begin position="31"/>
        <end position="116"/>
    </location>
</feature>
<dbReference type="GO" id="GO:0004674">
    <property type="term" value="F:protein serine/threonine kinase activity"/>
    <property type="evidence" value="ECO:0007669"/>
    <property type="project" value="UniProtKB-KW"/>
</dbReference>
<sequence>MPENEDRPLASRPILSALAFAGGEPVAEARHAARGFLTEVQAVHGIPVSDRAMGMVQLVVSELVTNAHKYAPGPCLLDLEISDGAVEISVWDTDPTLPVAQAADPGRVGQHGRAFFLSAFAALGDPASSANYDKKIAQGKHHTQALLCLPPPSARQAAPQPAVHKPSSPE</sequence>
<dbReference type="AlphaFoldDB" id="A0A7W9H9U1"/>